<keyword evidence="1" id="KW-1133">Transmembrane helix</keyword>
<sequence>MKKGTEIKEVISIELLNYIFISLLMFLLICPSMIQAQNINNDFIRYSQEMEQGLSESLSVKDYRKTIRLLNDWFEKYYRQDAATKANFQEGSIEMLMATCYFYLAEETAKDLKTDSTLIYLEKAISYGFIDYKSIKANADFEFLNQEQRFITLTESIKEKGDYLFVLKNSGHYTGSEAEVPMFEYKVSDIDLVKVKEYFNLDSIAGTGDEMSKILNLLNWAHGLIRHDGTKSCYETNAVDIYRFATENKCGVNCRALAVFLNECYLALGIKSRFITCNPKNYDDLDVHVINHVFSGQLGKWVWIDPTYNLYVTDDKGSLLSIFEVREKIINDEEIRINENANWNNEKSITKEEYIDNYMVKNLYWFQSALVFSYNTESSGNFKKNRHIALYPTGFNREVNQNTEVIVYDDIYFWER</sequence>
<gene>
    <name evidence="3" type="ORF">SDC9_27118</name>
</gene>
<dbReference type="Gene3D" id="3.10.620.30">
    <property type="match status" value="1"/>
</dbReference>
<dbReference type="EMBL" id="VSSQ01000146">
    <property type="protein sequence ID" value="MPL81204.1"/>
    <property type="molecule type" value="Genomic_DNA"/>
</dbReference>
<accession>A0A644UQK3</accession>
<dbReference type="Pfam" id="PF01841">
    <property type="entry name" value="Transglut_core"/>
    <property type="match status" value="1"/>
</dbReference>
<keyword evidence="1" id="KW-0812">Transmembrane</keyword>
<evidence type="ECO:0000259" key="2">
    <source>
        <dbReference type="Pfam" id="PF01841"/>
    </source>
</evidence>
<reference evidence="3" key="1">
    <citation type="submission" date="2019-08" db="EMBL/GenBank/DDBJ databases">
        <authorList>
            <person name="Kucharzyk K."/>
            <person name="Murdoch R.W."/>
            <person name="Higgins S."/>
            <person name="Loffler F."/>
        </authorList>
    </citation>
    <scope>NUCLEOTIDE SEQUENCE</scope>
</reference>
<dbReference type="InterPro" id="IPR002931">
    <property type="entry name" value="Transglutaminase-like"/>
</dbReference>
<feature type="domain" description="Transglutaminase-like" evidence="2">
    <location>
        <begin position="205"/>
        <end position="306"/>
    </location>
</feature>
<comment type="caution">
    <text evidence="3">The sequence shown here is derived from an EMBL/GenBank/DDBJ whole genome shotgun (WGS) entry which is preliminary data.</text>
</comment>
<feature type="transmembrane region" description="Helical" evidence="1">
    <location>
        <begin position="15"/>
        <end position="34"/>
    </location>
</feature>
<organism evidence="3">
    <name type="scientific">bioreactor metagenome</name>
    <dbReference type="NCBI Taxonomy" id="1076179"/>
    <lineage>
        <taxon>unclassified sequences</taxon>
        <taxon>metagenomes</taxon>
        <taxon>ecological metagenomes</taxon>
    </lineage>
</organism>
<proteinExistence type="predicted"/>
<evidence type="ECO:0000313" key="3">
    <source>
        <dbReference type="EMBL" id="MPL81204.1"/>
    </source>
</evidence>
<dbReference type="AlphaFoldDB" id="A0A644UQK3"/>
<dbReference type="SUPFAM" id="SSF54001">
    <property type="entry name" value="Cysteine proteinases"/>
    <property type="match status" value="1"/>
</dbReference>
<evidence type="ECO:0000256" key="1">
    <source>
        <dbReference type="SAM" id="Phobius"/>
    </source>
</evidence>
<dbReference type="InterPro" id="IPR038765">
    <property type="entry name" value="Papain-like_cys_pep_sf"/>
</dbReference>
<name>A0A644UQK3_9ZZZZ</name>
<keyword evidence="1" id="KW-0472">Membrane</keyword>
<protein>
    <recommendedName>
        <fullName evidence="2">Transglutaminase-like domain-containing protein</fullName>
    </recommendedName>
</protein>